<feature type="non-terminal residue" evidence="10">
    <location>
        <position position="149"/>
    </location>
</feature>
<sequence length="149" mass="16201">WSYSGEHGPAKWKADFSACGRDQQSPINIYEGDVQLEPTMANQSFKFENYDTVAGVSMTLKNNGHAAVVSLAGTTPVTVTGGGLPSGVFRALQFHFHWGSTSKSGSEHFISSHAYPMELHIVHYNTKYGNVSEAIQNPDGLAVLGFMYN</sequence>
<evidence type="ECO:0000256" key="4">
    <source>
        <dbReference type="ARBA" id="ARBA00022723"/>
    </source>
</evidence>
<keyword evidence="5 8" id="KW-0862">Zinc</keyword>
<comment type="similarity">
    <text evidence="2 8">Belongs to the alpha-carbonic anhydrase family.</text>
</comment>
<comment type="caution">
    <text evidence="10">The sequence shown here is derived from an EMBL/GenBank/DDBJ whole genome shotgun (WGS) entry which is preliminary data.</text>
</comment>
<dbReference type="EMBL" id="CAJHNH020002428">
    <property type="protein sequence ID" value="CAG5126691.1"/>
    <property type="molecule type" value="Genomic_DNA"/>
</dbReference>
<keyword evidence="4 8" id="KW-0479">Metal-binding</keyword>
<evidence type="ECO:0000256" key="2">
    <source>
        <dbReference type="ARBA" id="ARBA00010718"/>
    </source>
</evidence>
<name>A0A8S3ZIE7_9EUPU</name>
<dbReference type="PROSITE" id="PS51144">
    <property type="entry name" value="ALPHA_CA_2"/>
    <property type="match status" value="1"/>
</dbReference>
<dbReference type="InterPro" id="IPR001148">
    <property type="entry name" value="CA_dom"/>
</dbReference>
<evidence type="ECO:0000256" key="7">
    <source>
        <dbReference type="ARBA" id="ARBA00048348"/>
    </source>
</evidence>
<comment type="catalytic activity">
    <reaction evidence="7 8">
        <text>hydrogencarbonate + H(+) = CO2 + H2O</text>
        <dbReference type="Rhea" id="RHEA:10748"/>
        <dbReference type="ChEBI" id="CHEBI:15377"/>
        <dbReference type="ChEBI" id="CHEBI:15378"/>
        <dbReference type="ChEBI" id="CHEBI:16526"/>
        <dbReference type="ChEBI" id="CHEBI:17544"/>
        <dbReference type="EC" id="4.2.1.1"/>
    </reaction>
</comment>
<evidence type="ECO:0000313" key="11">
    <source>
        <dbReference type="Proteomes" id="UP000678393"/>
    </source>
</evidence>
<dbReference type="Gene3D" id="3.10.200.10">
    <property type="entry name" value="Alpha carbonic anhydrase"/>
    <property type="match status" value="1"/>
</dbReference>
<feature type="non-terminal residue" evidence="10">
    <location>
        <position position="1"/>
    </location>
</feature>
<reference evidence="10" key="1">
    <citation type="submission" date="2021-04" db="EMBL/GenBank/DDBJ databases">
        <authorList>
            <consortium name="Molecular Ecology Group"/>
        </authorList>
    </citation>
    <scope>NUCLEOTIDE SEQUENCE</scope>
</reference>
<organism evidence="10 11">
    <name type="scientific">Candidula unifasciata</name>
    <dbReference type="NCBI Taxonomy" id="100452"/>
    <lineage>
        <taxon>Eukaryota</taxon>
        <taxon>Metazoa</taxon>
        <taxon>Spiralia</taxon>
        <taxon>Lophotrochozoa</taxon>
        <taxon>Mollusca</taxon>
        <taxon>Gastropoda</taxon>
        <taxon>Heterobranchia</taxon>
        <taxon>Euthyneura</taxon>
        <taxon>Panpulmonata</taxon>
        <taxon>Eupulmonata</taxon>
        <taxon>Stylommatophora</taxon>
        <taxon>Helicina</taxon>
        <taxon>Helicoidea</taxon>
        <taxon>Geomitridae</taxon>
        <taxon>Candidula</taxon>
    </lineage>
</organism>
<gene>
    <name evidence="10" type="ORF">CUNI_LOCUS12249</name>
</gene>
<dbReference type="GO" id="GO:0004089">
    <property type="term" value="F:carbonate dehydratase activity"/>
    <property type="evidence" value="ECO:0007669"/>
    <property type="project" value="UniProtKB-UniRule"/>
</dbReference>
<dbReference type="GO" id="GO:0008270">
    <property type="term" value="F:zinc ion binding"/>
    <property type="evidence" value="ECO:0007669"/>
    <property type="project" value="UniProtKB-UniRule"/>
</dbReference>
<dbReference type="OrthoDB" id="429145at2759"/>
<keyword evidence="11" id="KW-1185">Reference proteome</keyword>
<dbReference type="InterPro" id="IPR018338">
    <property type="entry name" value="Carbonic_anhydrase_a-class_CS"/>
</dbReference>
<dbReference type="AlphaFoldDB" id="A0A8S3ZIE7"/>
<dbReference type="SMART" id="SM01057">
    <property type="entry name" value="Carb_anhydrase"/>
    <property type="match status" value="1"/>
</dbReference>
<dbReference type="Pfam" id="PF00194">
    <property type="entry name" value="Carb_anhydrase"/>
    <property type="match status" value="1"/>
</dbReference>
<evidence type="ECO:0000256" key="8">
    <source>
        <dbReference type="RuleBase" id="RU367011"/>
    </source>
</evidence>
<dbReference type="Proteomes" id="UP000678393">
    <property type="component" value="Unassembled WGS sequence"/>
</dbReference>
<dbReference type="PROSITE" id="PS00162">
    <property type="entry name" value="ALPHA_CA_1"/>
    <property type="match status" value="1"/>
</dbReference>
<dbReference type="PANTHER" id="PTHR18952:SF265">
    <property type="entry name" value="CARBONIC ANHYDRASE"/>
    <property type="match status" value="1"/>
</dbReference>
<evidence type="ECO:0000256" key="1">
    <source>
        <dbReference type="ARBA" id="ARBA00002904"/>
    </source>
</evidence>
<dbReference type="GO" id="GO:0005886">
    <property type="term" value="C:plasma membrane"/>
    <property type="evidence" value="ECO:0007669"/>
    <property type="project" value="TreeGrafter"/>
</dbReference>
<protein>
    <recommendedName>
        <fullName evidence="3 8">Carbonic anhydrase</fullName>
        <ecNumber evidence="3 8">4.2.1.1</ecNumber>
    </recommendedName>
</protein>
<proteinExistence type="inferred from homology"/>
<evidence type="ECO:0000313" key="10">
    <source>
        <dbReference type="EMBL" id="CAG5126691.1"/>
    </source>
</evidence>
<dbReference type="PANTHER" id="PTHR18952">
    <property type="entry name" value="CARBONIC ANHYDRASE"/>
    <property type="match status" value="1"/>
</dbReference>
<evidence type="ECO:0000256" key="5">
    <source>
        <dbReference type="ARBA" id="ARBA00022833"/>
    </source>
</evidence>
<dbReference type="InterPro" id="IPR036398">
    <property type="entry name" value="CA_dom_sf"/>
</dbReference>
<dbReference type="InterPro" id="IPR023561">
    <property type="entry name" value="Carbonic_anhydrase_a-class"/>
</dbReference>
<evidence type="ECO:0000259" key="9">
    <source>
        <dbReference type="PROSITE" id="PS51144"/>
    </source>
</evidence>
<feature type="domain" description="Alpha-carbonic anhydrase" evidence="9">
    <location>
        <begin position="1"/>
        <end position="149"/>
    </location>
</feature>
<evidence type="ECO:0000256" key="3">
    <source>
        <dbReference type="ARBA" id="ARBA00012925"/>
    </source>
</evidence>
<evidence type="ECO:0000256" key="6">
    <source>
        <dbReference type="ARBA" id="ARBA00023239"/>
    </source>
</evidence>
<accession>A0A8S3ZIE7</accession>
<dbReference type="EC" id="4.2.1.1" evidence="3 8"/>
<comment type="function">
    <text evidence="1 8">Reversible hydration of carbon dioxide.</text>
</comment>
<comment type="cofactor">
    <cofactor evidence="8">
        <name>Zn(2+)</name>
        <dbReference type="ChEBI" id="CHEBI:29105"/>
    </cofactor>
</comment>
<keyword evidence="6 8" id="KW-0456">Lyase</keyword>
<dbReference type="SUPFAM" id="SSF51069">
    <property type="entry name" value="Carbonic anhydrase"/>
    <property type="match status" value="1"/>
</dbReference>